<name>A0A154P4N2_DUFNO</name>
<gene>
    <name evidence="1" type="ORF">WN55_10183</name>
</gene>
<reference evidence="1 2" key="1">
    <citation type="submission" date="2015-07" db="EMBL/GenBank/DDBJ databases">
        <title>The genome of Dufourea novaeangliae.</title>
        <authorList>
            <person name="Pan H."/>
            <person name="Kapheim K."/>
        </authorList>
    </citation>
    <scope>NUCLEOTIDE SEQUENCE [LARGE SCALE GENOMIC DNA]</scope>
    <source>
        <strain evidence="1">0120121106</strain>
        <tissue evidence="1">Whole body</tissue>
    </source>
</reference>
<keyword evidence="2" id="KW-1185">Reference proteome</keyword>
<dbReference type="AlphaFoldDB" id="A0A154P4N2"/>
<sequence length="139" mass="15662">MRVSVKFVRFCQSDHRERQRRSSFPPISRFVPFSTNTAPGLKRFLVFSILSEDGRSWHIAEVGRKSNEKISLILFILLRLLLGTSIGNKIGRKGDQSSEEISGQYDASSSSLSLSNHLARTLSSAILSWTSNITDESWE</sequence>
<proteinExistence type="predicted"/>
<evidence type="ECO:0000313" key="2">
    <source>
        <dbReference type="Proteomes" id="UP000076502"/>
    </source>
</evidence>
<dbReference type="Proteomes" id="UP000076502">
    <property type="component" value="Unassembled WGS sequence"/>
</dbReference>
<protein>
    <submittedName>
        <fullName evidence="1">Uncharacterized protein</fullName>
    </submittedName>
</protein>
<dbReference type="EMBL" id="KQ434809">
    <property type="protein sequence ID" value="KZC06274.1"/>
    <property type="molecule type" value="Genomic_DNA"/>
</dbReference>
<organism evidence="1 2">
    <name type="scientific">Dufourea novaeangliae</name>
    <name type="common">Sweat bee</name>
    <dbReference type="NCBI Taxonomy" id="178035"/>
    <lineage>
        <taxon>Eukaryota</taxon>
        <taxon>Metazoa</taxon>
        <taxon>Ecdysozoa</taxon>
        <taxon>Arthropoda</taxon>
        <taxon>Hexapoda</taxon>
        <taxon>Insecta</taxon>
        <taxon>Pterygota</taxon>
        <taxon>Neoptera</taxon>
        <taxon>Endopterygota</taxon>
        <taxon>Hymenoptera</taxon>
        <taxon>Apocrita</taxon>
        <taxon>Aculeata</taxon>
        <taxon>Apoidea</taxon>
        <taxon>Anthophila</taxon>
        <taxon>Halictidae</taxon>
        <taxon>Rophitinae</taxon>
        <taxon>Dufourea</taxon>
    </lineage>
</organism>
<accession>A0A154P4N2</accession>
<evidence type="ECO:0000313" key="1">
    <source>
        <dbReference type="EMBL" id="KZC06274.1"/>
    </source>
</evidence>